<keyword evidence="2" id="KW-0378">Hydrolase</keyword>
<dbReference type="OrthoDB" id="4694525at2759"/>
<evidence type="ECO:0000313" key="4">
    <source>
        <dbReference type="Proteomes" id="UP000499080"/>
    </source>
</evidence>
<evidence type="ECO:0000313" key="3">
    <source>
        <dbReference type="EMBL" id="GBN98981.1"/>
    </source>
</evidence>
<dbReference type="Proteomes" id="UP000499080">
    <property type="component" value="Unassembled WGS sequence"/>
</dbReference>
<dbReference type="PANTHER" id="PTHR23422">
    <property type="entry name" value="DIPEPTIDYL PEPTIDASE III-RELATED"/>
    <property type="match status" value="1"/>
</dbReference>
<dbReference type="GO" id="GO:0046872">
    <property type="term" value="F:metal ion binding"/>
    <property type="evidence" value="ECO:0007669"/>
    <property type="project" value="UniProtKB-KW"/>
</dbReference>
<name>A0A4Y2TFF5_ARAVE</name>
<dbReference type="EMBL" id="BGPR01028062">
    <property type="protein sequence ID" value="GBN98981.1"/>
    <property type="molecule type" value="Genomic_DNA"/>
</dbReference>
<dbReference type="GO" id="GO:0005737">
    <property type="term" value="C:cytoplasm"/>
    <property type="evidence" value="ECO:0007669"/>
    <property type="project" value="TreeGrafter"/>
</dbReference>
<proteinExistence type="predicted"/>
<feature type="non-terminal residue" evidence="3">
    <location>
        <position position="1"/>
    </location>
</feature>
<organism evidence="3 4">
    <name type="scientific">Araneus ventricosus</name>
    <name type="common">Orbweaver spider</name>
    <name type="synonym">Epeira ventricosa</name>
    <dbReference type="NCBI Taxonomy" id="182803"/>
    <lineage>
        <taxon>Eukaryota</taxon>
        <taxon>Metazoa</taxon>
        <taxon>Ecdysozoa</taxon>
        <taxon>Arthropoda</taxon>
        <taxon>Chelicerata</taxon>
        <taxon>Arachnida</taxon>
        <taxon>Araneae</taxon>
        <taxon>Araneomorphae</taxon>
        <taxon>Entelegynae</taxon>
        <taxon>Araneoidea</taxon>
        <taxon>Araneidae</taxon>
        <taxon>Araneus</taxon>
    </lineage>
</organism>
<dbReference type="InterPro" id="IPR039461">
    <property type="entry name" value="Peptidase_M49"/>
</dbReference>
<keyword evidence="1" id="KW-0479">Metal-binding</keyword>
<evidence type="ECO:0000256" key="2">
    <source>
        <dbReference type="ARBA" id="ARBA00022801"/>
    </source>
</evidence>
<reference evidence="3 4" key="1">
    <citation type="journal article" date="2019" name="Sci. Rep.">
        <title>Orb-weaving spider Araneus ventricosus genome elucidates the spidroin gene catalogue.</title>
        <authorList>
            <person name="Kono N."/>
            <person name="Nakamura H."/>
            <person name="Ohtoshi R."/>
            <person name="Moran D.A.P."/>
            <person name="Shinohara A."/>
            <person name="Yoshida Y."/>
            <person name="Fujiwara M."/>
            <person name="Mori M."/>
            <person name="Tomita M."/>
            <person name="Arakawa K."/>
        </authorList>
    </citation>
    <scope>NUCLEOTIDE SEQUENCE [LARGE SCALE GENOMIC DNA]</scope>
</reference>
<dbReference type="Pfam" id="PF03571">
    <property type="entry name" value="Peptidase_M49"/>
    <property type="match status" value="1"/>
</dbReference>
<keyword evidence="4" id="KW-1185">Reference proteome</keyword>
<gene>
    <name evidence="3" type="primary">Dpp3_2</name>
    <name evidence="3" type="ORF">AVEN_48470_1</name>
</gene>
<dbReference type="GO" id="GO:0008239">
    <property type="term" value="F:dipeptidyl-peptidase activity"/>
    <property type="evidence" value="ECO:0007669"/>
    <property type="project" value="TreeGrafter"/>
</dbReference>
<accession>A0A4Y2TFF5</accession>
<dbReference type="PANTHER" id="PTHR23422:SF11">
    <property type="entry name" value="DIPEPTIDYL PEPTIDASE 3"/>
    <property type="match status" value="1"/>
</dbReference>
<evidence type="ECO:0000256" key="1">
    <source>
        <dbReference type="ARBA" id="ARBA00022723"/>
    </source>
</evidence>
<comment type="caution">
    <text evidence="3">The sequence shown here is derived from an EMBL/GenBank/DDBJ whole genome shotgun (WGS) entry which is preliminary data.</text>
</comment>
<dbReference type="Gene3D" id="3.30.70.2600">
    <property type="match status" value="1"/>
</dbReference>
<sequence length="176" mass="20026">TSLESPLIYTLLHKLFRLQSVSELKEIALKECEFTEDDFTAFLVYASLIFSNMGNYKESGDSKFIPNLPEKVILASKFAKEDPGHLDRLLSNSIELIYSLKDNLCRLGFPSNGITTYLSKNISKEDDEIVKKFMKEKAIEAWNTRLFKVSDETGKSCYEIRLASVLQTGKFKTFVG</sequence>
<protein>
    <submittedName>
        <fullName evidence="3">Dipeptidyl peptidase 3</fullName>
    </submittedName>
</protein>
<dbReference type="AlphaFoldDB" id="A0A4Y2TFF5"/>